<feature type="active site" evidence="13">
    <location>
        <position position="5"/>
    </location>
</feature>
<proteinExistence type="inferred from homology"/>
<evidence type="ECO:0000256" key="9">
    <source>
        <dbReference type="ARBA" id="ARBA00023125"/>
    </source>
</evidence>
<reference evidence="15 16" key="1">
    <citation type="journal article" date="2015" name="Genome Announc.">
        <title>Complete Genome Sequence of Sedimenticola thiotaurini Strain SIP-G1, a Polyphosphate- and Polyhydroxyalkanoate-Accumulating Sulfur-Oxidizing Gammaproteobacterium Isolated from Salt Marsh Sediments.</title>
        <authorList>
            <person name="Flood B.E."/>
            <person name="Jones D.S."/>
            <person name="Bailey J.V."/>
        </authorList>
    </citation>
    <scope>NUCLEOTIDE SEQUENCE [LARGE SCALE GENOMIC DNA]</scope>
    <source>
        <strain evidence="15 16">SIP-G1</strain>
    </source>
</reference>
<evidence type="ECO:0000256" key="8">
    <source>
        <dbReference type="ARBA" id="ARBA00022842"/>
    </source>
</evidence>
<comment type="catalytic activity">
    <reaction evidence="12 13">
        <text>Endonucleolytic cleavage at a junction such as a reciprocal single-stranded crossover between two homologous DNA duplexes (Holliday junction).</text>
        <dbReference type="EC" id="3.1.21.10"/>
    </reaction>
</comment>
<dbReference type="GO" id="GO:0005737">
    <property type="term" value="C:cytoplasm"/>
    <property type="evidence" value="ECO:0007669"/>
    <property type="project" value="UniProtKB-SubCell"/>
</dbReference>
<dbReference type="PATRIC" id="fig|1543721.4.peg.3540"/>
<gene>
    <name evidence="13" type="primary">ruvC</name>
    <name evidence="15" type="ORF">AAY24_17120</name>
</gene>
<keyword evidence="9 13" id="KW-0238">DNA-binding</keyword>
<comment type="function">
    <text evidence="13">The RuvA-RuvB-RuvC complex processes Holliday junction (HJ) DNA during genetic recombination and DNA repair. Endonuclease that resolves HJ intermediates. Cleaves cruciform DNA by making single-stranded nicks across the HJ at symmetrical positions within the homologous arms, yielding a 5'-phosphate and a 3'-hydroxyl group; requires a central core of homology in the junction. The consensus cleavage sequence is 5'-(A/T)TT(C/G)-3'. Cleavage occurs on the 3'-side of the TT dinucleotide at the point of strand exchange. HJ branch migration catalyzed by RuvA-RuvB allows RuvC to scan DNA until it finds its consensus sequence, where it cleaves and resolves the cruciform DNA.</text>
</comment>
<dbReference type="GO" id="GO:0006310">
    <property type="term" value="P:DNA recombination"/>
    <property type="evidence" value="ECO:0007669"/>
    <property type="project" value="UniProtKB-UniRule"/>
</dbReference>
<feature type="binding site" evidence="13">
    <location>
        <position position="64"/>
    </location>
    <ligand>
        <name>Mg(2+)</name>
        <dbReference type="ChEBI" id="CHEBI:18420"/>
        <label>2</label>
    </ligand>
</feature>
<dbReference type="HAMAP" id="MF_00034">
    <property type="entry name" value="RuvC"/>
    <property type="match status" value="1"/>
</dbReference>
<dbReference type="EC" id="3.1.21.10" evidence="13 14"/>
<evidence type="ECO:0000256" key="1">
    <source>
        <dbReference type="ARBA" id="ARBA00009518"/>
    </source>
</evidence>
<feature type="active site" evidence="13">
    <location>
        <position position="136"/>
    </location>
</feature>
<dbReference type="Proteomes" id="UP000034410">
    <property type="component" value="Chromosome"/>
</dbReference>
<dbReference type="GO" id="GO:0048476">
    <property type="term" value="C:Holliday junction resolvase complex"/>
    <property type="evidence" value="ECO:0007669"/>
    <property type="project" value="UniProtKB-UniRule"/>
</dbReference>
<comment type="similarity">
    <text evidence="1 13">Belongs to the RuvC family.</text>
</comment>
<accession>A0A0F7JZM2</accession>
<dbReference type="PANTHER" id="PTHR30194:SF3">
    <property type="entry name" value="CROSSOVER JUNCTION ENDODEOXYRIBONUCLEASE RUVC"/>
    <property type="match status" value="1"/>
</dbReference>
<keyword evidence="3 13" id="KW-0540">Nuclease</keyword>
<dbReference type="CDD" id="cd16962">
    <property type="entry name" value="RuvC"/>
    <property type="match status" value="1"/>
</dbReference>
<dbReference type="GO" id="GO:0008821">
    <property type="term" value="F:crossover junction DNA endonuclease activity"/>
    <property type="evidence" value="ECO:0007669"/>
    <property type="project" value="UniProtKB-UniRule"/>
</dbReference>
<evidence type="ECO:0000313" key="15">
    <source>
        <dbReference type="EMBL" id="AKH21776.1"/>
    </source>
</evidence>
<keyword evidence="4 13" id="KW-0479">Metal-binding</keyword>
<evidence type="ECO:0000256" key="6">
    <source>
        <dbReference type="ARBA" id="ARBA00022763"/>
    </source>
</evidence>
<comment type="cofactor">
    <cofactor evidence="13">
        <name>Mg(2+)</name>
        <dbReference type="ChEBI" id="CHEBI:18420"/>
    </cofactor>
    <text evidence="13">Binds 2 Mg(2+) ion per subunit.</text>
</comment>
<keyword evidence="16" id="KW-1185">Reference proteome</keyword>
<feature type="binding site" evidence="13">
    <location>
        <position position="136"/>
    </location>
    <ligand>
        <name>Mg(2+)</name>
        <dbReference type="ChEBI" id="CHEBI:18420"/>
        <label>1</label>
    </ligand>
</feature>
<feature type="binding site" evidence="13">
    <location>
        <position position="5"/>
    </location>
    <ligand>
        <name>Mg(2+)</name>
        <dbReference type="ChEBI" id="CHEBI:18420"/>
        <label>1</label>
    </ligand>
</feature>
<comment type="subunit">
    <text evidence="13">Homodimer which binds Holliday junction (HJ) DNA. The HJ becomes 2-fold symmetrical on binding to RuvC with unstacked arms; it has a different conformation from HJ DNA in complex with RuvA. In the full resolvosome a probable DNA-RuvA(4)-RuvB(12)-RuvC(2) complex forms which resolves the HJ.</text>
</comment>
<dbReference type="KEGG" id="seds:AAY24_17120"/>
<keyword evidence="8 13" id="KW-0460">Magnesium</keyword>
<dbReference type="NCBIfam" id="TIGR00228">
    <property type="entry name" value="ruvC"/>
    <property type="match status" value="1"/>
</dbReference>
<keyword evidence="5 13" id="KW-0255">Endonuclease</keyword>
<keyword evidence="2 13" id="KW-0963">Cytoplasm</keyword>
<evidence type="ECO:0000256" key="11">
    <source>
        <dbReference type="ARBA" id="ARBA00023204"/>
    </source>
</evidence>
<dbReference type="PRINTS" id="PR00696">
    <property type="entry name" value="RSOLVASERUVC"/>
</dbReference>
<keyword evidence="10 13" id="KW-0233">DNA recombination</keyword>
<dbReference type="Gene3D" id="3.30.420.10">
    <property type="entry name" value="Ribonuclease H-like superfamily/Ribonuclease H"/>
    <property type="match status" value="1"/>
</dbReference>
<name>A0A0F7JZM2_9GAMM</name>
<dbReference type="GO" id="GO:0000287">
    <property type="term" value="F:magnesium ion binding"/>
    <property type="evidence" value="ECO:0007669"/>
    <property type="project" value="UniProtKB-UniRule"/>
</dbReference>
<evidence type="ECO:0000256" key="3">
    <source>
        <dbReference type="ARBA" id="ARBA00022722"/>
    </source>
</evidence>
<dbReference type="GO" id="GO:0006281">
    <property type="term" value="P:DNA repair"/>
    <property type="evidence" value="ECO:0007669"/>
    <property type="project" value="UniProtKB-UniRule"/>
</dbReference>
<evidence type="ECO:0000256" key="2">
    <source>
        <dbReference type="ARBA" id="ARBA00022490"/>
    </source>
</evidence>
<dbReference type="InterPro" id="IPR020563">
    <property type="entry name" value="X-over_junc_endoDNase_Mg_BS"/>
</dbReference>
<dbReference type="PANTHER" id="PTHR30194">
    <property type="entry name" value="CROSSOVER JUNCTION ENDODEOXYRIBONUCLEASE RUVC"/>
    <property type="match status" value="1"/>
</dbReference>
<feature type="active site" evidence="13">
    <location>
        <position position="64"/>
    </location>
</feature>
<keyword evidence="11 13" id="KW-0234">DNA repair</keyword>
<dbReference type="Pfam" id="PF02075">
    <property type="entry name" value="RuvC"/>
    <property type="match status" value="1"/>
</dbReference>
<dbReference type="GO" id="GO:0003677">
    <property type="term" value="F:DNA binding"/>
    <property type="evidence" value="ECO:0007669"/>
    <property type="project" value="UniProtKB-KW"/>
</dbReference>
<keyword evidence="7 13" id="KW-0378">Hydrolase</keyword>
<dbReference type="EMBL" id="CP011412">
    <property type="protein sequence ID" value="AKH21776.1"/>
    <property type="molecule type" value="Genomic_DNA"/>
</dbReference>
<evidence type="ECO:0000256" key="5">
    <source>
        <dbReference type="ARBA" id="ARBA00022759"/>
    </source>
</evidence>
<evidence type="ECO:0000256" key="14">
    <source>
        <dbReference type="NCBIfam" id="TIGR00228"/>
    </source>
</evidence>
<dbReference type="InterPro" id="IPR036397">
    <property type="entry name" value="RNaseH_sf"/>
</dbReference>
<evidence type="ECO:0000256" key="10">
    <source>
        <dbReference type="ARBA" id="ARBA00023172"/>
    </source>
</evidence>
<dbReference type="PROSITE" id="PS01321">
    <property type="entry name" value="RUVC"/>
    <property type="match status" value="1"/>
</dbReference>
<evidence type="ECO:0000256" key="7">
    <source>
        <dbReference type="ARBA" id="ARBA00022801"/>
    </source>
</evidence>
<protein>
    <recommendedName>
        <fullName evidence="13 14">Crossover junction endodeoxyribonuclease RuvC</fullName>
        <ecNumber evidence="13 14">3.1.21.10</ecNumber>
    </recommendedName>
    <alternativeName>
        <fullName evidence="13">Holliday junction nuclease RuvC</fullName>
    </alternativeName>
    <alternativeName>
        <fullName evidence="13">Holliday junction resolvase RuvC</fullName>
    </alternativeName>
</protein>
<organism evidence="15 16">
    <name type="scientific">Sedimenticola thiotaurini</name>
    <dbReference type="NCBI Taxonomy" id="1543721"/>
    <lineage>
        <taxon>Bacteria</taxon>
        <taxon>Pseudomonadati</taxon>
        <taxon>Pseudomonadota</taxon>
        <taxon>Gammaproteobacteria</taxon>
        <taxon>Chromatiales</taxon>
        <taxon>Sedimenticolaceae</taxon>
        <taxon>Sedimenticola</taxon>
    </lineage>
</organism>
<keyword evidence="6 13" id="KW-0227">DNA damage</keyword>
<dbReference type="FunFam" id="3.30.420.10:FF:000002">
    <property type="entry name" value="Crossover junction endodeoxyribonuclease RuvC"/>
    <property type="match status" value="1"/>
</dbReference>
<dbReference type="SUPFAM" id="SSF53098">
    <property type="entry name" value="Ribonuclease H-like"/>
    <property type="match status" value="1"/>
</dbReference>
<comment type="subcellular location">
    <subcellularLocation>
        <location evidence="13">Cytoplasm</location>
    </subcellularLocation>
</comment>
<evidence type="ECO:0000313" key="16">
    <source>
        <dbReference type="Proteomes" id="UP000034410"/>
    </source>
</evidence>
<dbReference type="InterPro" id="IPR012337">
    <property type="entry name" value="RNaseH-like_sf"/>
</dbReference>
<evidence type="ECO:0000256" key="13">
    <source>
        <dbReference type="HAMAP-Rule" id="MF_00034"/>
    </source>
</evidence>
<evidence type="ECO:0000256" key="12">
    <source>
        <dbReference type="ARBA" id="ARBA00029354"/>
    </source>
</evidence>
<evidence type="ECO:0000256" key="4">
    <source>
        <dbReference type="ARBA" id="ARBA00022723"/>
    </source>
</evidence>
<dbReference type="AlphaFoldDB" id="A0A0F7JZM2"/>
<sequence>MLGIDPGSRITGYGIIDSDGIKSIHVASGCIRIGHEAFPERLGAIYRQLSELVATYQPAEMAIEQVFMAKNASSALKLGQARGAAICACVVAGLPVFEYAPRAVKQTVVGSGSADKDQVQHMIRHILQLDEPLTADQSDALAVAISHAHANSTLQLIGRSRRGGWR</sequence>
<dbReference type="InterPro" id="IPR002176">
    <property type="entry name" value="X-over_junc_endoDNase_RuvC"/>
</dbReference>